<feature type="domain" description="Peptidase M14" evidence="4">
    <location>
        <begin position="29"/>
        <end position="258"/>
    </location>
</feature>
<evidence type="ECO:0000256" key="1">
    <source>
        <dbReference type="ARBA" id="ARBA00001947"/>
    </source>
</evidence>
<accession>A0A4Y0BN23</accession>
<sequence length="258" mass="29502">MVPRRVSLCAGGWLRSNKTRCRRLNPFDFFLTYDETNQWMDALFAKYQNNARVNTIGQSYEGRVINAIIINPTQVKTVILVANLQGREWASMTSAIYIIHELIRNSKATRRQLIFVGLLSRYRTQMGTSTPELKIATGTKIVSLNWMTTLGDLNRNFGYMWELLTNDEDANPKGDIPRYETLFGTRKSCYKDLLVMNEDAYLYVDMHVGGQLILIPWGYTDKPAPNANFLRSVAQAGSSAILSTDEPILHSWHIRRTL</sequence>
<dbReference type="PROSITE" id="PS52035">
    <property type="entry name" value="PEPTIDASE_M14"/>
    <property type="match status" value="1"/>
</dbReference>
<comment type="similarity">
    <text evidence="2 3">Belongs to the peptidase M14 family.</text>
</comment>
<evidence type="ECO:0000256" key="3">
    <source>
        <dbReference type="PROSITE-ProRule" id="PRU01379"/>
    </source>
</evidence>
<dbReference type="GO" id="GO:0008270">
    <property type="term" value="F:zinc ion binding"/>
    <property type="evidence" value="ECO:0007669"/>
    <property type="project" value="InterPro"/>
</dbReference>
<dbReference type="GO" id="GO:0005615">
    <property type="term" value="C:extracellular space"/>
    <property type="evidence" value="ECO:0007669"/>
    <property type="project" value="TreeGrafter"/>
</dbReference>
<name>A0A4Y0BN23_ANOFN</name>
<comment type="cofactor">
    <cofactor evidence="1">
        <name>Zn(2+)</name>
        <dbReference type="ChEBI" id="CHEBI:29105"/>
    </cofactor>
</comment>
<dbReference type="GO" id="GO:0004181">
    <property type="term" value="F:metallocarboxypeptidase activity"/>
    <property type="evidence" value="ECO:0007669"/>
    <property type="project" value="InterPro"/>
</dbReference>
<evidence type="ECO:0000313" key="5">
    <source>
        <dbReference type="EnsemblMetazoa" id="AFUN022051-PA"/>
    </source>
</evidence>
<dbReference type="VEuPathDB" id="VectorBase:AFUN2_004569"/>
<dbReference type="Pfam" id="PF00246">
    <property type="entry name" value="Peptidase_M14"/>
    <property type="match status" value="2"/>
</dbReference>
<dbReference type="Gene3D" id="3.40.630.10">
    <property type="entry name" value="Zn peptidases"/>
    <property type="match status" value="2"/>
</dbReference>
<protein>
    <submittedName>
        <fullName evidence="5">Peptidase_M14 domain-containing protein</fullName>
    </submittedName>
</protein>
<dbReference type="AlphaFoldDB" id="A0A4Y0BN23"/>
<dbReference type="VEuPathDB" id="VectorBase:AFUN022051"/>
<reference evidence="5" key="1">
    <citation type="submission" date="2020-05" db="UniProtKB">
        <authorList>
            <consortium name="EnsemblMetazoa"/>
        </authorList>
    </citation>
    <scope>IDENTIFICATION</scope>
    <source>
        <strain evidence="5">FUMOZ</strain>
    </source>
</reference>
<evidence type="ECO:0000256" key="2">
    <source>
        <dbReference type="ARBA" id="ARBA00005988"/>
    </source>
</evidence>
<dbReference type="PANTHER" id="PTHR11705">
    <property type="entry name" value="PROTEASE FAMILY M14 CARBOXYPEPTIDASE A,B"/>
    <property type="match status" value="1"/>
</dbReference>
<dbReference type="PRINTS" id="PR00765">
    <property type="entry name" value="CRBOXYPTASEA"/>
</dbReference>
<organism evidence="5">
    <name type="scientific">Anopheles funestus</name>
    <name type="common">African malaria mosquito</name>
    <dbReference type="NCBI Taxonomy" id="62324"/>
    <lineage>
        <taxon>Eukaryota</taxon>
        <taxon>Metazoa</taxon>
        <taxon>Ecdysozoa</taxon>
        <taxon>Arthropoda</taxon>
        <taxon>Hexapoda</taxon>
        <taxon>Insecta</taxon>
        <taxon>Pterygota</taxon>
        <taxon>Neoptera</taxon>
        <taxon>Endopterygota</taxon>
        <taxon>Diptera</taxon>
        <taxon>Nematocera</taxon>
        <taxon>Culicoidea</taxon>
        <taxon>Culicidae</taxon>
        <taxon>Anophelinae</taxon>
        <taxon>Anopheles</taxon>
    </lineage>
</organism>
<dbReference type="SMART" id="SM00631">
    <property type="entry name" value="Zn_pept"/>
    <property type="match status" value="1"/>
</dbReference>
<dbReference type="GO" id="GO:0006508">
    <property type="term" value="P:proteolysis"/>
    <property type="evidence" value="ECO:0007669"/>
    <property type="project" value="InterPro"/>
</dbReference>
<evidence type="ECO:0000259" key="4">
    <source>
        <dbReference type="PROSITE" id="PS52035"/>
    </source>
</evidence>
<proteinExistence type="inferred from homology"/>
<comment type="caution">
    <text evidence="3">Lacks conserved residue(s) required for the propagation of feature annotation.</text>
</comment>
<dbReference type="SUPFAM" id="SSF53187">
    <property type="entry name" value="Zn-dependent exopeptidases"/>
    <property type="match status" value="1"/>
</dbReference>
<dbReference type="PANTHER" id="PTHR11705:SF140">
    <property type="entry name" value="FI02848P-RELATED"/>
    <property type="match status" value="1"/>
</dbReference>
<dbReference type="EnsemblMetazoa" id="AFUN022051-RA">
    <property type="protein sequence ID" value="AFUN022051-PA"/>
    <property type="gene ID" value="AFUN022051"/>
</dbReference>
<dbReference type="InterPro" id="IPR000834">
    <property type="entry name" value="Peptidase_M14"/>
</dbReference>